<reference evidence="2" key="1">
    <citation type="submission" date="2014-09" db="EMBL/GenBank/DDBJ databases">
        <authorList>
            <person name="Magalhaes I.L.F."/>
            <person name="Oliveira U."/>
            <person name="Santos F.R."/>
            <person name="Vidigal T.H.D.A."/>
            <person name="Brescovit A.D."/>
            <person name="Santos A.J."/>
        </authorList>
    </citation>
    <scope>NUCLEOTIDE SEQUENCE</scope>
    <source>
        <tissue evidence="2">Shoot tissue taken approximately 20 cm above the soil surface</tissue>
    </source>
</reference>
<feature type="region of interest" description="Disordered" evidence="1">
    <location>
        <begin position="1"/>
        <end position="38"/>
    </location>
</feature>
<reference evidence="2" key="2">
    <citation type="journal article" date="2015" name="Data Brief">
        <title>Shoot transcriptome of the giant reed, Arundo donax.</title>
        <authorList>
            <person name="Barrero R.A."/>
            <person name="Guerrero F.D."/>
            <person name="Moolhuijzen P."/>
            <person name="Goolsby J.A."/>
            <person name="Tidwell J."/>
            <person name="Bellgard S.E."/>
            <person name="Bellgard M.I."/>
        </authorList>
    </citation>
    <scope>NUCLEOTIDE SEQUENCE</scope>
    <source>
        <tissue evidence="2">Shoot tissue taken approximately 20 cm above the soil surface</tissue>
    </source>
</reference>
<accession>A0A0A9BR40</accession>
<evidence type="ECO:0000313" key="2">
    <source>
        <dbReference type="EMBL" id="JAD65871.1"/>
    </source>
</evidence>
<dbReference type="AlphaFoldDB" id="A0A0A9BR40"/>
<proteinExistence type="predicted"/>
<name>A0A0A9BR40_ARUDO</name>
<protein>
    <submittedName>
        <fullName evidence="2">Uncharacterized protein</fullName>
    </submittedName>
</protein>
<dbReference type="EMBL" id="GBRH01232024">
    <property type="protein sequence ID" value="JAD65871.1"/>
    <property type="molecule type" value="Transcribed_RNA"/>
</dbReference>
<organism evidence="2">
    <name type="scientific">Arundo donax</name>
    <name type="common">Giant reed</name>
    <name type="synonym">Donax arundinaceus</name>
    <dbReference type="NCBI Taxonomy" id="35708"/>
    <lineage>
        <taxon>Eukaryota</taxon>
        <taxon>Viridiplantae</taxon>
        <taxon>Streptophyta</taxon>
        <taxon>Embryophyta</taxon>
        <taxon>Tracheophyta</taxon>
        <taxon>Spermatophyta</taxon>
        <taxon>Magnoliopsida</taxon>
        <taxon>Liliopsida</taxon>
        <taxon>Poales</taxon>
        <taxon>Poaceae</taxon>
        <taxon>PACMAD clade</taxon>
        <taxon>Arundinoideae</taxon>
        <taxon>Arundineae</taxon>
        <taxon>Arundo</taxon>
    </lineage>
</organism>
<evidence type="ECO:0000256" key="1">
    <source>
        <dbReference type="SAM" id="MobiDB-lite"/>
    </source>
</evidence>
<sequence length="38" mass="4171">MLIAAGNSIMEATAAARRETRRTGGRRQPRLVVDAMSR</sequence>